<gene>
    <name evidence="8" type="ORF">GCM10012275_54060</name>
</gene>
<organism evidence="8 9">
    <name type="scientific">Longimycelium tulufanense</name>
    <dbReference type="NCBI Taxonomy" id="907463"/>
    <lineage>
        <taxon>Bacteria</taxon>
        <taxon>Bacillati</taxon>
        <taxon>Actinomycetota</taxon>
        <taxon>Actinomycetes</taxon>
        <taxon>Pseudonocardiales</taxon>
        <taxon>Pseudonocardiaceae</taxon>
        <taxon>Longimycelium</taxon>
    </lineage>
</organism>
<dbReference type="InterPro" id="IPR051539">
    <property type="entry name" value="T4SS-coupling_protein"/>
</dbReference>
<evidence type="ECO:0000256" key="4">
    <source>
        <dbReference type="ARBA" id="ARBA00022989"/>
    </source>
</evidence>
<reference evidence="8" key="1">
    <citation type="journal article" date="2014" name="Int. J. Syst. Evol. Microbiol.">
        <title>Complete genome sequence of Corynebacterium casei LMG S-19264T (=DSM 44701T), isolated from a smear-ripened cheese.</title>
        <authorList>
            <consortium name="US DOE Joint Genome Institute (JGI-PGF)"/>
            <person name="Walter F."/>
            <person name="Albersmeier A."/>
            <person name="Kalinowski J."/>
            <person name="Ruckert C."/>
        </authorList>
    </citation>
    <scope>NUCLEOTIDE SEQUENCE</scope>
    <source>
        <strain evidence="8">CGMCC 4.5737</strain>
    </source>
</reference>
<proteinExistence type="predicted"/>
<evidence type="ECO:0000313" key="9">
    <source>
        <dbReference type="Proteomes" id="UP000637578"/>
    </source>
</evidence>
<dbReference type="GO" id="GO:0005886">
    <property type="term" value="C:plasma membrane"/>
    <property type="evidence" value="ECO:0007669"/>
    <property type="project" value="UniProtKB-SubCell"/>
</dbReference>
<evidence type="ECO:0000256" key="5">
    <source>
        <dbReference type="ARBA" id="ARBA00023136"/>
    </source>
</evidence>
<evidence type="ECO:0000256" key="2">
    <source>
        <dbReference type="ARBA" id="ARBA00022475"/>
    </source>
</evidence>
<dbReference type="CDD" id="cd01127">
    <property type="entry name" value="TrwB_TraG_TraD_VirD4"/>
    <property type="match status" value="1"/>
</dbReference>
<keyword evidence="4" id="KW-1133">Transmembrane helix</keyword>
<sequence length="618" mass="66963">MSFRVRTTSQAHLRDDLVLLAGLASLAGILLAAAGIACLAATVAAGLAGAGWHLPDLTHGARLLWGLATRPGDPATGLPAPWGPALTGRGLLVWTITLPLTALVVAAVVPTTVWCWRRLAPLPPGHAHRTEITEELSERAARRTAAWTRPGLSPHERARARLEDLAVPLHRAPHGTPLWTPLENPTGVLAPTQSGKSRQDLVHKVLAAPGALLCSTSKPDLLGFTALARARRGGPVLVADATGTVTWPAPLRWPPIDGCTDPSVAWRRADTMVEAASLDLQQIGGNDKVFRGRAKTVLQAYLLAAAHHRRTVTDLVNWAVLRDREPVELLRDREPELARNLAAEISMVAETADAVWLSVRRVLEPFMDRHLRAMATPTHGGGVNLRTLIHQRGTIFLIAGEHQAAQAAPLLTALTEQWLTTAQDLALEHDPERLDPPATAVLDELCTATPVPRLPSIIADSAGRGVLIHYALQSLAQAEDRYGRTGLRQLLDNTTTLTVFGGLKDPSTLQWISTMAGQHERLRRHSHTSSLMTAGSTSISTETVPTYRPGDIRTLPRGRVLLLHRHLRPILARTLDVAQRPDWRQLRADRLTLRRGETGLGPDGLLTTQLLMPDTTDP</sequence>
<evidence type="ECO:0000256" key="1">
    <source>
        <dbReference type="ARBA" id="ARBA00004651"/>
    </source>
</evidence>
<keyword evidence="5" id="KW-0472">Membrane</keyword>
<comment type="caution">
    <text evidence="8">The sequence shown here is derived from an EMBL/GenBank/DDBJ whole genome shotgun (WGS) entry which is preliminary data.</text>
</comment>
<protein>
    <recommendedName>
        <fullName evidence="7">TraD/TraG TraM recognition site domain-containing protein</fullName>
    </recommendedName>
</protein>
<keyword evidence="3" id="KW-0812">Transmembrane</keyword>
<dbReference type="AlphaFoldDB" id="A0A8J3CJL4"/>
<dbReference type="EMBL" id="BMMK01000037">
    <property type="protein sequence ID" value="GGM76434.1"/>
    <property type="molecule type" value="Genomic_DNA"/>
</dbReference>
<dbReference type="InterPro" id="IPR027417">
    <property type="entry name" value="P-loop_NTPase"/>
</dbReference>
<feature type="domain" description="TraD/TraG TraM recognition site" evidence="7">
    <location>
        <begin position="438"/>
        <end position="557"/>
    </location>
</feature>
<feature type="region of interest" description="Disordered" evidence="6">
    <location>
        <begin position="523"/>
        <end position="545"/>
    </location>
</feature>
<keyword evidence="2" id="KW-1003">Cell membrane</keyword>
<dbReference type="SUPFAM" id="SSF52540">
    <property type="entry name" value="P-loop containing nucleoside triphosphate hydrolases"/>
    <property type="match status" value="1"/>
</dbReference>
<evidence type="ECO:0000256" key="6">
    <source>
        <dbReference type="SAM" id="MobiDB-lite"/>
    </source>
</evidence>
<name>A0A8J3CJL4_9PSEU</name>
<reference evidence="8" key="2">
    <citation type="submission" date="2020-09" db="EMBL/GenBank/DDBJ databases">
        <authorList>
            <person name="Sun Q."/>
            <person name="Zhou Y."/>
        </authorList>
    </citation>
    <scope>NUCLEOTIDE SEQUENCE</scope>
    <source>
        <strain evidence="8">CGMCC 4.5737</strain>
    </source>
</reference>
<evidence type="ECO:0000313" key="8">
    <source>
        <dbReference type="EMBL" id="GGM76434.1"/>
    </source>
</evidence>
<dbReference type="PANTHER" id="PTHR37937">
    <property type="entry name" value="CONJUGATIVE TRANSFER: DNA TRANSPORT"/>
    <property type="match status" value="1"/>
</dbReference>
<feature type="compositionally biased region" description="Polar residues" evidence="6">
    <location>
        <begin position="528"/>
        <end position="544"/>
    </location>
</feature>
<keyword evidence="9" id="KW-1185">Reference proteome</keyword>
<evidence type="ECO:0000259" key="7">
    <source>
        <dbReference type="Pfam" id="PF12696"/>
    </source>
</evidence>
<dbReference type="Gene3D" id="3.40.50.300">
    <property type="entry name" value="P-loop containing nucleotide triphosphate hydrolases"/>
    <property type="match status" value="1"/>
</dbReference>
<accession>A0A8J3CJL4</accession>
<dbReference type="PANTHER" id="PTHR37937:SF1">
    <property type="entry name" value="CONJUGATIVE TRANSFER: DNA TRANSPORT"/>
    <property type="match status" value="1"/>
</dbReference>
<comment type="subcellular location">
    <subcellularLocation>
        <location evidence="1">Cell membrane</location>
        <topology evidence="1">Multi-pass membrane protein</topology>
    </subcellularLocation>
</comment>
<dbReference type="InterPro" id="IPR032689">
    <property type="entry name" value="TraG-D_C"/>
</dbReference>
<dbReference type="Proteomes" id="UP000637578">
    <property type="component" value="Unassembled WGS sequence"/>
</dbReference>
<dbReference type="Pfam" id="PF12696">
    <property type="entry name" value="TraG-D_C"/>
    <property type="match status" value="1"/>
</dbReference>
<evidence type="ECO:0000256" key="3">
    <source>
        <dbReference type="ARBA" id="ARBA00022692"/>
    </source>
</evidence>
<dbReference type="RefSeq" id="WP_189061241.1">
    <property type="nucleotide sequence ID" value="NZ_BMMK01000037.1"/>
</dbReference>